<evidence type="ECO:0000256" key="1">
    <source>
        <dbReference type="SAM" id="Phobius"/>
    </source>
</evidence>
<reference evidence="2 3" key="1">
    <citation type="submission" date="2016-01" db="EMBL/GenBank/DDBJ databases">
        <title>Highly variable Streptococcus oralis are common among viridans streptococci isolated from primates.</title>
        <authorList>
            <person name="Denapaite D."/>
            <person name="Rieger M."/>
            <person name="Koendgen S."/>
            <person name="Brueckner R."/>
            <person name="Ochigava I."/>
            <person name="Kappeler P."/>
            <person name="Maetz-Rensing K."/>
            <person name="Leendertz F."/>
            <person name="Hakenbeck R."/>
        </authorList>
    </citation>
    <scope>NUCLEOTIDE SEQUENCE [LARGE SCALE GENOMIC DNA]</scope>
    <source>
        <strain evidence="2 3">DD14</strain>
    </source>
</reference>
<keyword evidence="1" id="KW-0812">Transmembrane</keyword>
<comment type="caution">
    <text evidence="2">The sequence shown here is derived from an EMBL/GenBank/DDBJ whole genome shotgun (WGS) entry which is preliminary data.</text>
</comment>
<accession>A0A139P4Y6</accession>
<feature type="transmembrane region" description="Helical" evidence="1">
    <location>
        <begin position="41"/>
        <end position="71"/>
    </location>
</feature>
<evidence type="ECO:0000313" key="3">
    <source>
        <dbReference type="Proteomes" id="UP000070497"/>
    </source>
</evidence>
<proteinExistence type="predicted"/>
<dbReference type="PATRIC" id="fig|1303.77.peg.569"/>
<keyword evidence="1" id="KW-0472">Membrane</keyword>
<protein>
    <submittedName>
        <fullName evidence="2">Uncharacterized protein</fullName>
    </submittedName>
</protein>
<feature type="transmembrane region" description="Helical" evidence="1">
    <location>
        <begin position="12"/>
        <end position="35"/>
    </location>
</feature>
<dbReference type="Proteomes" id="UP000070497">
    <property type="component" value="Unassembled WGS sequence"/>
</dbReference>
<name>A0A139P4Y6_STROR</name>
<dbReference type="EMBL" id="LQRI01000090">
    <property type="protein sequence ID" value="KXT83439.1"/>
    <property type="molecule type" value="Genomic_DNA"/>
</dbReference>
<evidence type="ECO:0000313" key="2">
    <source>
        <dbReference type="EMBL" id="KXT83439.1"/>
    </source>
</evidence>
<keyword evidence="1" id="KW-1133">Transmembrane helix</keyword>
<dbReference type="AlphaFoldDB" id="A0A139P4Y6"/>
<sequence length="194" mass="23454">MKHYFNRYNILNFIMFTLLIFFILERISTFLIFQIHLETIFYFLVYIISLRFILLLEFCIFIYMIIIDLIFRIVEFDSFKNSIKSYIATWKIRRFLSQTNVDTTFNELASILNRKQMIIKKANRSLLTLTVDYYEKGAIAKWTLSDNCESYNIMEELLAQAKRELNQLDNRYLFNDFIRLENGRTFISTAARKK</sequence>
<organism evidence="2 3">
    <name type="scientific">Streptococcus oralis</name>
    <dbReference type="NCBI Taxonomy" id="1303"/>
    <lineage>
        <taxon>Bacteria</taxon>
        <taxon>Bacillati</taxon>
        <taxon>Bacillota</taxon>
        <taxon>Bacilli</taxon>
        <taxon>Lactobacillales</taxon>
        <taxon>Streptococcaceae</taxon>
        <taxon>Streptococcus</taxon>
    </lineage>
</organism>
<gene>
    <name evidence="2" type="ORF">SORDD14_00491</name>
</gene>